<protein>
    <submittedName>
        <fullName evidence="1">Uncharacterized protein</fullName>
    </submittedName>
</protein>
<reference evidence="1 2" key="1">
    <citation type="submission" date="2023-08" db="EMBL/GenBank/DDBJ databases">
        <title>A Necator americanus chromosomal reference genome.</title>
        <authorList>
            <person name="Ilik V."/>
            <person name="Petrzelkova K.J."/>
            <person name="Pardy F."/>
            <person name="Fuh T."/>
            <person name="Niatou-Singa F.S."/>
            <person name="Gouil Q."/>
            <person name="Baker L."/>
            <person name="Ritchie M.E."/>
            <person name="Jex A.R."/>
            <person name="Gazzola D."/>
            <person name="Li H."/>
            <person name="Toshio Fujiwara R."/>
            <person name="Zhan B."/>
            <person name="Aroian R.V."/>
            <person name="Pafco B."/>
            <person name="Schwarz E.M."/>
        </authorList>
    </citation>
    <scope>NUCLEOTIDE SEQUENCE [LARGE SCALE GENOMIC DNA]</scope>
    <source>
        <strain evidence="1 2">Aroian</strain>
        <tissue evidence="1">Whole animal</tissue>
    </source>
</reference>
<dbReference type="EMBL" id="JAVFWL010000004">
    <property type="protein sequence ID" value="KAK6748686.1"/>
    <property type="molecule type" value="Genomic_DNA"/>
</dbReference>
<keyword evidence="2" id="KW-1185">Reference proteome</keyword>
<organism evidence="1 2">
    <name type="scientific">Necator americanus</name>
    <name type="common">Human hookworm</name>
    <dbReference type="NCBI Taxonomy" id="51031"/>
    <lineage>
        <taxon>Eukaryota</taxon>
        <taxon>Metazoa</taxon>
        <taxon>Ecdysozoa</taxon>
        <taxon>Nematoda</taxon>
        <taxon>Chromadorea</taxon>
        <taxon>Rhabditida</taxon>
        <taxon>Rhabditina</taxon>
        <taxon>Rhabditomorpha</taxon>
        <taxon>Strongyloidea</taxon>
        <taxon>Ancylostomatidae</taxon>
        <taxon>Bunostominae</taxon>
        <taxon>Necator</taxon>
    </lineage>
</organism>
<gene>
    <name evidence="1" type="primary">Necator_chrIV.g14650</name>
    <name evidence="1" type="ORF">RB195_001355</name>
</gene>
<proteinExistence type="predicted"/>
<evidence type="ECO:0000313" key="2">
    <source>
        <dbReference type="Proteomes" id="UP001303046"/>
    </source>
</evidence>
<dbReference type="Proteomes" id="UP001303046">
    <property type="component" value="Unassembled WGS sequence"/>
</dbReference>
<name>A0ABR1DDW7_NECAM</name>
<evidence type="ECO:0000313" key="1">
    <source>
        <dbReference type="EMBL" id="KAK6748686.1"/>
    </source>
</evidence>
<sequence>MIQQNLCHKNKVEAKSEKSGSFRLCLDDPLLDQPPFSLLNEEGRPIQKGLQILFSSLSQTVECGKDLDLLTSTTYRIGFPTGTTDIVVDCEIKEDLRKFPRFKIIRLHKHSKVP</sequence>
<accession>A0ABR1DDW7</accession>
<comment type="caution">
    <text evidence="1">The sequence shown here is derived from an EMBL/GenBank/DDBJ whole genome shotgun (WGS) entry which is preliminary data.</text>
</comment>